<keyword evidence="1" id="KW-0472">Membrane</keyword>
<dbReference type="Proteomes" id="UP000322530">
    <property type="component" value="Unassembled WGS sequence"/>
</dbReference>
<proteinExistence type="predicted"/>
<keyword evidence="1" id="KW-0812">Transmembrane</keyword>
<keyword evidence="4" id="KW-1185">Reference proteome</keyword>
<comment type="caution">
    <text evidence="3">The sequence shown here is derived from an EMBL/GenBank/DDBJ whole genome shotgun (WGS) entry which is preliminary data.</text>
</comment>
<dbReference type="RefSeq" id="WP_149400910.1">
    <property type="nucleotide sequence ID" value="NZ_BIXY01000016.1"/>
</dbReference>
<feature type="domain" description="Mannosyl-glycoprotein endo-beta-N-acetylglucosamidase-like" evidence="2">
    <location>
        <begin position="97"/>
        <end position="189"/>
    </location>
</feature>
<accession>A0A5A5TAH8</accession>
<evidence type="ECO:0000313" key="3">
    <source>
        <dbReference type="EMBL" id="GCF07904.1"/>
    </source>
</evidence>
<dbReference type="Pfam" id="PF01832">
    <property type="entry name" value="Glucosaminidase"/>
    <property type="match status" value="1"/>
</dbReference>
<reference evidence="3 4" key="1">
    <citation type="submission" date="2019-01" db="EMBL/GenBank/DDBJ databases">
        <title>Draft genome sequence of Dictyobacter sp. Uno17.</title>
        <authorList>
            <person name="Wang C.M."/>
            <person name="Zheng Y."/>
            <person name="Sakai Y."/>
            <person name="Abe K."/>
            <person name="Yokota A."/>
            <person name="Yabe S."/>
        </authorList>
    </citation>
    <scope>NUCLEOTIDE SEQUENCE [LARGE SCALE GENOMIC DNA]</scope>
    <source>
        <strain evidence="3 4">Uno17</strain>
    </source>
</reference>
<dbReference type="AlphaFoldDB" id="A0A5A5TAH8"/>
<name>A0A5A5TAH8_9CHLR</name>
<evidence type="ECO:0000259" key="2">
    <source>
        <dbReference type="Pfam" id="PF01832"/>
    </source>
</evidence>
<sequence>MPKVRKRTYRSKSTRRKKKIILPSLFHLLVGIGTGIIICISIGSVLLSTAKIQLSFVSPVPTSSTYVLQGPPTIDADFMNSVLEHYHSPAHGKGQALYSLGVKYKIDPAYALAFFMEESNLGTQGVAAVTHSLGNIRATSGYAQYNGYRKYASWEDGFEDWYKLISQQYINAWGLYTVDQIIPVYAPNQDNNNEKQYIAAVKTFVDHWRAGQIEIPYEEKGSNRL</sequence>
<keyword evidence="1" id="KW-1133">Transmembrane helix</keyword>
<gene>
    <name evidence="3" type="ORF">KDI_14680</name>
</gene>
<protein>
    <recommendedName>
        <fullName evidence="2">Mannosyl-glycoprotein endo-beta-N-acetylglucosamidase-like domain-containing protein</fullName>
    </recommendedName>
</protein>
<feature type="transmembrane region" description="Helical" evidence="1">
    <location>
        <begin position="20"/>
        <end position="47"/>
    </location>
</feature>
<dbReference type="EMBL" id="BIXY01000016">
    <property type="protein sequence ID" value="GCF07904.1"/>
    <property type="molecule type" value="Genomic_DNA"/>
</dbReference>
<organism evidence="3 4">
    <name type="scientific">Dictyobacter arantiisoli</name>
    <dbReference type="NCBI Taxonomy" id="2014874"/>
    <lineage>
        <taxon>Bacteria</taxon>
        <taxon>Bacillati</taxon>
        <taxon>Chloroflexota</taxon>
        <taxon>Ktedonobacteria</taxon>
        <taxon>Ktedonobacterales</taxon>
        <taxon>Dictyobacteraceae</taxon>
        <taxon>Dictyobacter</taxon>
    </lineage>
</organism>
<dbReference type="GO" id="GO:0004040">
    <property type="term" value="F:amidase activity"/>
    <property type="evidence" value="ECO:0007669"/>
    <property type="project" value="InterPro"/>
</dbReference>
<dbReference type="OrthoDB" id="144170at2"/>
<dbReference type="InterPro" id="IPR002901">
    <property type="entry name" value="MGlyc_endo_b_GlcNAc-like_dom"/>
</dbReference>
<dbReference type="Gene3D" id="1.10.530.10">
    <property type="match status" value="1"/>
</dbReference>
<evidence type="ECO:0000313" key="4">
    <source>
        <dbReference type="Proteomes" id="UP000322530"/>
    </source>
</evidence>
<evidence type="ECO:0000256" key="1">
    <source>
        <dbReference type="SAM" id="Phobius"/>
    </source>
</evidence>